<dbReference type="InterPro" id="IPR045584">
    <property type="entry name" value="Pilin-like"/>
</dbReference>
<evidence type="ECO:0008006" key="3">
    <source>
        <dbReference type="Google" id="ProtNLM"/>
    </source>
</evidence>
<dbReference type="RefSeq" id="WP_288183922.1">
    <property type="nucleotide sequence ID" value="NZ_LT608335.1"/>
</dbReference>
<reference evidence="2" key="1">
    <citation type="submission" date="2016-08" db="EMBL/GenBank/DDBJ databases">
        <authorList>
            <person name="Seilhamer J.J."/>
        </authorList>
    </citation>
    <scope>NUCLEOTIDE SEQUENCE</scope>
    <source>
        <strain evidence="2">86</strain>
    </source>
</reference>
<sequence length="161" mass="17349">MVFSNFAIKKKICLKPSGQSGFTFIEMLIVLAILALVTALAVPKLGDSTARREMDSASRQLAADLRWMQQLTVNSGGEAIPRMVFASAEPYQYSVMVSGHSVKSVRLPASVFVVNAVVSFNVNGLPVLPHGMGTTISVNSRKITGLSKQVIIDSVGRIRIE</sequence>
<dbReference type="EMBL" id="FMJE01000003">
    <property type="protein sequence ID" value="SCM80614.1"/>
    <property type="molecule type" value="Genomic_DNA"/>
</dbReference>
<keyword evidence="1" id="KW-0472">Membrane</keyword>
<name>A0A212LSM3_9FIRM</name>
<dbReference type="Gene3D" id="3.30.700.10">
    <property type="entry name" value="Glycoprotein, Type 4 Pilin"/>
    <property type="match status" value="1"/>
</dbReference>
<dbReference type="NCBIfam" id="TIGR02532">
    <property type="entry name" value="IV_pilin_GFxxxE"/>
    <property type="match status" value="1"/>
</dbReference>
<dbReference type="AlphaFoldDB" id="A0A212LSM3"/>
<keyword evidence="1" id="KW-1133">Transmembrane helix</keyword>
<feature type="transmembrane region" description="Helical" evidence="1">
    <location>
        <begin position="21"/>
        <end position="42"/>
    </location>
</feature>
<evidence type="ECO:0000256" key="1">
    <source>
        <dbReference type="SAM" id="Phobius"/>
    </source>
</evidence>
<dbReference type="Pfam" id="PF07963">
    <property type="entry name" value="N_methyl"/>
    <property type="match status" value="1"/>
</dbReference>
<evidence type="ECO:0000313" key="2">
    <source>
        <dbReference type="EMBL" id="SCM80614.1"/>
    </source>
</evidence>
<organism evidence="2">
    <name type="scientific">uncultured Sporomusa sp</name>
    <dbReference type="NCBI Taxonomy" id="307249"/>
    <lineage>
        <taxon>Bacteria</taxon>
        <taxon>Bacillati</taxon>
        <taxon>Bacillota</taxon>
        <taxon>Negativicutes</taxon>
        <taxon>Selenomonadales</taxon>
        <taxon>Sporomusaceae</taxon>
        <taxon>Sporomusa</taxon>
        <taxon>environmental samples</taxon>
    </lineage>
</organism>
<keyword evidence="1" id="KW-0812">Transmembrane</keyword>
<dbReference type="SUPFAM" id="SSF54523">
    <property type="entry name" value="Pili subunits"/>
    <property type="match status" value="1"/>
</dbReference>
<protein>
    <recommendedName>
        <fullName evidence="3">Prepilin-type N-terminal cleavage/methylation domain-containing protein</fullName>
    </recommendedName>
</protein>
<gene>
    <name evidence="2" type="ORF">KL86SPO_30792</name>
</gene>
<dbReference type="InterPro" id="IPR012902">
    <property type="entry name" value="N_methyl_site"/>
</dbReference>
<accession>A0A212LSM3</accession>
<proteinExistence type="predicted"/>